<dbReference type="Proteomes" id="UP000821837">
    <property type="component" value="Unassembled WGS sequence"/>
</dbReference>
<proteinExistence type="predicted"/>
<evidence type="ECO:0000313" key="3">
    <source>
        <dbReference type="Proteomes" id="UP000821837"/>
    </source>
</evidence>
<feature type="region of interest" description="Disordered" evidence="1">
    <location>
        <begin position="186"/>
        <end position="216"/>
    </location>
</feature>
<reference evidence="2" key="1">
    <citation type="journal article" date="2020" name="Cell">
        <title>Large-Scale Comparative Analyses of Tick Genomes Elucidate Their Genetic Diversity and Vector Capacities.</title>
        <authorList>
            <consortium name="Tick Genome and Microbiome Consortium (TIGMIC)"/>
            <person name="Jia N."/>
            <person name="Wang J."/>
            <person name="Shi W."/>
            <person name="Du L."/>
            <person name="Sun Y."/>
            <person name="Zhan W."/>
            <person name="Jiang J.F."/>
            <person name="Wang Q."/>
            <person name="Zhang B."/>
            <person name="Ji P."/>
            <person name="Bell-Sakyi L."/>
            <person name="Cui X.M."/>
            <person name="Yuan T.T."/>
            <person name="Jiang B.G."/>
            <person name="Yang W.F."/>
            <person name="Lam T.T."/>
            <person name="Chang Q.C."/>
            <person name="Ding S.J."/>
            <person name="Wang X.J."/>
            <person name="Zhu J.G."/>
            <person name="Ruan X.D."/>
            <person name="Zhao L."/>
            <person name="Wei J.T."/>
            <person name="Ye R.Z."/>
            <person name="Que T.C."/>
            <person name="Du C.H."/>
            <person name="Zhou Y.H."/>
            <person name="Cheng J.X."/>
            <person name="Dai P.F."/>
            <person name="Guo W.B."/>
            <person name="Han X.H."/>
            <person name="Huang E.J."/>
            <person name="Li L.F."/>
            <person name="Wei W."/>
            <person name="Gao Y.C."/>
            <person name="Liu J.Z."/>
            <person name="Shao H.Z."/>
            <person name="Wang X."/>
            <person name="Wang C.C."/>
            <person name="Yang T.C."/>
            <person name="Huo Q.B."/>
            <person name="Li W."/>
            <person name="Chen H.Y."/>
            <person name="Chen S.E."/>
            <person name="Zhou L.G."/>
            <person name="Ni X.B."/>
            <person name="Tian J.H."/>
            <person name="Sheng Y."/>
            <person name="Liu T."/>
            <person name="Pan Y.S."/>
            <person name="Xia L.Y."/>
            <person name="Li J."/>
            <person name="Zhao F."/>
            <person name="Cao W.C."/>
        </authorList>
    </citation>
    <scope>NUCLEOTIDE SEQUENCE</scope>
    <source>
        <strain evidence="2">Rsan-2018</strain>
    </source>
</reference>
<sequence length="216" mass="22541">MAQGSPTDLAFCDDISDAEECDDGGDHGNERFSSDEDSDGGLSSSSEADDSEGDDPECGERQADKHLLASQPSLAEGANASLKEANTEAIDATRADVAGIGHSGSLPLQVDGASIDHSGSPTCEPGDDGKCSILTPGIPPERRADQDEVALAVMGSVTDRLAGDQLDQSSEMLSETFRSSDVERKYGGVHVHGRGPANDSKTAPYERRQMLQSSCP</sequence>
<accession>A0A9D4PA83</accession>
<reference evidence="2" key="2">
    <citation type="submission" date="2021-09" db="EMBL/GenBank/DDBJ databases">
        <authorList>
            <person name="Jia N."/>
            <person name="Wang J."/>
            <person name="Shi W."/>
            <person name="Du L."/>
            <person name="Sun Y."/>
            <person name="Zhan W."/>
            <person name="Jiang J."/>
            <person name="Wang Q."/>
            <person name="Zhang B."/>
            <person name="Ji P."/>
            <person name="Sakyi L.B."/>
            <person name="Cui X."/>
            <person name="Yuan T."/>
            <person name="Jiang B."/>
            <person name="Yang W."/>
            <person name="Lam T.T.-Y."/>
            <person name="Chang Q."/>
            <person name="Ding S."/>
            <person name="Wang X."/>
            <person name="Zhu J."/>
            <person name="Ruan X."/>
            <person name="Zhao L."/>
            <person name="Wei J."/>
            <person name="Que T."/>
            <person name="Du C."/>
            <person name="Cheng J."/>
            <person name="Dai P."/>
            <person name="Han X."/>
            <person name="Huang E."/>
            <person name="Gao Y."/>
            <person name="Liu J."/>
            <person name="Shao H."/>
            <person name="Ye R."/>
            <person name="Li L."/>
            <person name="Wei W."/>
            <person name="Wang X."/>
            <person name="Wang C."/>
            <person name="Huo Q."/>
            <person name="Li W."/>
            <person name="Guo W."/>
            <person name="Chen H."/>
            <person name="Chen S."/>
            <person name="Zhou L."/>
            <person name="Zhou L."/>
            <person name="Ni X."/>
            <person name="Tian J."/>
            <person name="Zhou Y."/>
            <person name="Sheng Y."/>
            <person name="Liu T."/>
            <person name="Pan Y."/>
            <person name="Xia L."/>
            <person name="Li J."/>
            <person name="Zhao F."/>
            <person name="Cao W."/>
        </authorList>
    </citation>
    <scope>NUCLEOTIDE SEQUENCE</scope>
    <source>
        <strain evidence="2">Rsan-2018</strain>
        <tissue evidence="2">Larvae</tissue>
    </source>
</reference>
<dbReference type="EMBL" id="JABSTV010001769">
    <property type="protein sequence ID" value="KAH7932038.1"/>
    <property type="molecule type" value="Genomic_DNA"/>
</dbReference>
<protein>
    <submittedName>
        <fullName evidence="2">Uncharacterized protein</fullName>
    </submittedName>
</protein>
<keyword evidence="3" id="KW-1185">Reference proteome</keyword>
<organism evidence="2 3">
    <name type="scientific">Rhipicephalus sanguineus</name>
    <name type="common">Brown dog tick</name>
    <name type="synonym">Ixodes sanguineus</name>
    <dbReference type="NCBI Taxonomy" id="34632"/>
    <lineage>
        <taxon>Eukaryota</taxon>
        <taxon>Metazoa</taxon>
        <taxon>Ecdysozoa</taxon>
        <taxon>Arthropoda</taxon>
        <taxon>Chelicerata</taxon>
        <taxon>Arachnida</taxon>
        <taxon>Acari</taxon>
        <taxon>Parasitiformes</taxon>
        <taxon>Ixodida</taxon>
        <taxon>Ixodoidea</taxon>
        <taxon>Ixodidae</taxon>
        <taxon>Rhipicephalinae</taxon>
        <taxon>Rhipicephalus</taxon>
        <taxon>Rhipicephalus</taxon>
    </lineage>
</organism>
<comment type="caution">
    <text evidence="2">The sequence shown here is derived from an EMBL/GenBank/DDBJ whole genome shotgun (WGS) entry which is preliminary data.</text>
</comment>
<feature type="compositionally biased region" description="Basic and acidic residues" evidence="1">
    <location>
        <begin position="58"/>
        <end position="67"/>
    </location>
</feature>
<name>A0A9D4PA83_RHISA</name>
<evidence type="ECO:0000313" key="2">
    <source>
        <dbReference type="EMBL" id="KAH7932038.1"/>
    </source>
</evidence>
<feature type="region of interest" description="Disordered" evidence="1">
    <location>
        <begin position="1"/>
        <end position="82"/>
    </location>
</feature>
<feature type="compositionally biased region" description="Acidic residues" evidence="1">
    <location>
        <begin position="47"/>
        <end position="57"/>
    </location>
</feature>
<gene>
    <name evidence="2" type="ORF">HPB52_024969</name>
</gene>
<dbReference type="AlphaFoldDB" id="A0A9D4PA83"/>
<feature type="region of interest" description="Disordered" evidence="1">
    <location>
        <begin position="99"/>
        <end position="128"/>
    </location>
</feature>
<feature type="compositionally biased region" description="Acidic residues" evidence="1">
    <location>
        <begin position="14"/>
        <end position="23"/>
    </location>
</feature>
<dbReference type="VEuPathDB" id="VectorBase:RSAN_038266"/>
<feature type="compositionally biased region" description="Basic and acidic residues" evidence="1">
    <location>
        <begin position="24"/>
        <end position="34"/>
    </location>
</feature>
<evidence type="ECO:0000256" key="1">
    <source>
        <dbReference type="SAM" id="MobiDB-lite"/>
    </source>
</evidence>